<comment type="caution">
    <text evidence="1">The sequence shown here is derived from an EMBL/GenBank/DDBJ whole genome shotgun (WGS) entry which is preliminary data.</text>
</comment>
<evidence type="ECO:0000313" key="1">
    <source>
        <dbReference type="EMBL" id="SMC39562.1"/>
    </source>
</evidence>
<organism evidence="1 2">
    <name type="scientific">Aristaeella lactis</name>
    <dbReference type="NCBI Taxonomy" id="3046383"/>
    <lineage>
        <taxon>Bacteria</taxon>
        <taxon>Bacillati</taxon>
        <taxon>Bacillota</taxon>
        <taxon>Clostridia</taxon>
        <taxon>Eubacteriales</taxon>
        <taxon>Aristaeellaceae</taxon>
        <taxon>Aristaeella</taxon>
    </lineage>
</organism>
<protein>
    <submittedName>
        <fullName evidence="1">Lysophospholipase L1</fullName>
    </submittedName>
</protein>
<evidence type="ECO:0000313" key="2">
    <source>
        <dbReference type="Proteomes" id="UP000192328"/>
    </source>
</evidence>
<gene>
    <name evidence="1" type="ORF">SAMN06297397_0591</name>
</gene>
<dbReference type="EMBL" id="FWXZ01000001">
    <property type="protein sequence ID" value="SMC39562.1"/>
    <property type="molecule type" value="Genomic_DNA"/>
</dbReference>
<accession>A0AC61PIF5</accession>
<reference evidence="1" key="1">
    <citation type="submission" date="2017-04" db="EMBL/GenBank/DDBJ databases">
        <authorList>
            <person name="Varghese N."/>
            <person name="Submissions S."/>
        </authorList>
    </citation>
    <scope>NUCLEOTIDE SEQUENCE</scope>
    <source>
        <strain evidence="1">WTE2008</strain>
    </source>
</reference>
<dbReference type="Proteomes" id="UP000192328">
    <property type="component" value="Unassembled WGS sequence"/>
</dbReference>
<proteinExistence type="predicted"/>
<sequence length="628" mass="68336">MANYKEDIINIELENGTLHRSFLHHSIGEGDAKANRYGVRVYRNGQPVTLGGSCKGFFIRADGATVTVTDGVVEGNVAYVILPETCYAVEGVFSLAIKVINGSETVTMRIVDGVVSRTSSGSAVDPGTIIPSVEAMLAEIAAAEATIPLDYSNVNKALRLQQTGIQTQTLSWEQGGIDGDTGAFNTSTIQIRTGFIYVGKGNVIKITTSNGYRGHVRWYNGANASQFVSSENSVSGYITAQADYVALVCTEPNWGTIVPSEGSNMGMKIVSGAEAEIGIVKQAFILASVPIELDTHTWVLSFPINNYCRVITSFGEKINLNIQGDVQLQQSCIIYYKKDTNEIVTRDYVTAIDDPNLYLIGVTNGAQVVYMNIMSAFKVDGVTSAGSCPEFTFLYNYRYAPAYIAVLGDSISTYDGYSEGAYYPSGDVDTVDETWWAIVAKGLRLGYDSATVSAISRTTFIDQNDESLPPAYDSTRIARLGSVHYPSYIFVNMGTNDPYLNNIGSMTYESDITALEALPESTTKGIALTIRKLQAAYSDARIVMLIPKPVKIDTVHETSPQYTAELVEKVAERIKALGELYGVFKVIDLRKCDINQSNVASYCGDSAIHPNASGMKRMGQYILFEMMK</sequence>
<keyword evidence="2" id="KW-1185">Reference proteome</keyword>
<name>A0AC61PIF5_9FIRM</name>